<sequence length="125" mass="14243">MEKRQFETPKIQEPNITSLVPPADFISNQNAVLGCVISGFAPDNIQVSWKKGQADQSGVLLSSQRRDDTTFETISYLTVSMVNWKEGDEYTCEVLHPPSNFKKLINMKYQQGKWICVGERYPELI</sequence>
<dbReference type="InterPro" id="IPR036179">
    <property type="entry name" value="Ig-like_dom_sf"/>
</dbReference>
<dbReference type="SMART" id="SM00407">
    <property type="entry name" value="IGc1"/>
    <property type="match status" value="1"/>
</dbReference>
<evidence type="ECO:0000256" key="6">
    <source>
        <dbReference type="ARBA" id="ARBA00023180"/>
    </source>
</evidence>
<dbReference type="InterPro" id="IPR050380">
    <property type="entry name" value="Immune_Resp_Modulators"/>
</dbReference>
<gene>
    <name evidence="9" type="ORF">chiPu_0023149</name>
</gene>
<name>A0A401T9T5_CHIPU</name>
<dbReference type="InterPro" id="IPR003597">
    <property type="entry name" value="Ig_C1-set"/>
</dbReference>
<protein>
    <recommendedName>
        <fullName evidence="8">Ig-like domain-containing protein</fullName>
    </recommendedName>
</protein>
<dbReference type="InterPro" id="IPR007110">
    <property type="entry name" value="Ig-like_dom"/>
</dbReference>
<keyword evidence="10" id="KW-1185">Reference proteome</keyword>
<reference evidence="9 10" key="1">
    <citation type="journal article" date="2018" name="Nat. Ecol. Evol.">
        <title>Shark genomes provide insights into elasmobranch evolution and the origin of vertebrates.</title>
        <authorList>
            <person name="Hara Y"/>
            <person name="Yamaguchi K"/>
            <person name="Onimaru K"/>
            <person name="Kadota M"/>
            <person name="Koyanagi M"/>
            <person name="Keeley SD"/>
            <person name="Tatsumi K"/>
            <person name="Tanaka K"/>
            <person name="Motone F"/>
            <person name="Kageyama Y"/>
            <person name="Nozu R"/>
            <person name="Adachi N"/>
            <person name="Nishimura O"/>
            <person name="Nakagawa R"/>
            <person name="Tanegashima C"/>
            <person name="Kiyatake I"/>
            <person name="Matsumoto R"/>
            <person name="Murakumo K"/>
            <person name="Nishida K"/>
            <person name="Terakita A"/>
            <person name="Kuratani S"/>
            <person name="Sato K"/>
            <person name="Hyodo S Kuraku.S."/>
        </authorList>
    </citation>
    <scope>NUCLEOTIDE SEQUENCE [LARGE SCALE GENOMIC DNA]</scope>
</reference>
<organism evidence="9 10">
    <name type="scientific">Chiloscyllium punctatum</name>
    <name type="common">Brownbanded bambooshark</name>
    <name type="synonym">Hemiscyllium punctatum</name>
    <dbReference type="NCBI Taxonomy" id="137246"/>
    <lineage>
        <taxon>Eukaryota</taxon>
        <taxon>Metazoa</taxon>
        <taxon>Chordata</taxon>
        <taxon>Craniata</taxon>
        <taxon>Vertebrata</taxon>
        <taxon>Chondrichthyes</taxon>
        <taxon>Elasmobranchii</taxon>
        <taxon>Galeomorphii</taxon>
        <taxon>Galeoidea</taxon>
        <taxon>Orectolobiformes</taxon>
        <taxon>Hemiscylliidae</taxon>
        <taxon>Chiloscyllium</taxon>
    </lineage>
</organism>
<dbReference type="Proteomes" id="UP000287033">
    <property type="component" value="Unassembled WGS sequence"/>
</dbReference>
<keyword evidence="6" id="KW-0325">Glycoprotein</keyword>
<evidence type="ECO:0000256" key="5">
    <source>
        <dbReference type="ARBA" id="ARBA00023157"/>
    </source>
</evidence>
<feature type="domain" description="Ig-like" evidence="8">
    <location>
        <begin position="14"/>
        <end position="106"/>
    </location>
</feature>
<dbReference type="GO" id="GO:0002250">
    <property type="term" value="P:adaptive immune response"/>
    <property type="evidence" value="ECO:0007669"/>
    <property type="project" value="UniProtKB-KW"/>
</dbReference>
<evidence type="ECO:0000256" key="1">
    <source>
        <dbReference type="ARBA" id="ARBA00004613"/>
    </source>
</evidence>
<keyword evidence="7" id="KW-1280">Immunoglobulin</keyword>
<dbReference type="Pfam" id="PF07654">
    <property type="entry name" value="C1-set"/>
    <property type="match status" value="1"/>
</dbReference>
<evidence type="ECO:0000256" key="7">
    <source>
        <dbReference type="ARBA" id="ARBA00043265"/>
    </source>
</evidence>
<dbReference type="AlphaFoldDB" id="A0A401T9T5"/>
<dbReference type="PROSITE" id="PS50835">
    <property type="entry name" value="IG_LIKE"/>
    <property type="match status" value="1"/>
</dbReference>
<dbReference type="PANTHER" id="PTHR23411">
    <property type="entry name" value="TAPASIN"/>
    <property type="match status" value="1"/>
</dbReference>
<evidence type="ECO:0000256" key="2">
    <source>
        <dbReference type="ARBA" id="ARBA00022525"/>
    </source>
</evidence>
<evidence type="ECO:0000259" key="8">
    <source>
        <dbReference type="PROSITE" id="PS50835"/>
    </source>
</evidence>
<accession>A0A401T9T5</accession>
<dbReference type="Gene3D" id="2.60.40.10">
    <property type="entry name" value="Immunoglobulins"/>
    <property type="match status" value="1"/>
</dbReference>
<evidence type="ECO:0000256" key="4">
    <source>
        <dbReference type="ARBA" id="ARBA00023130"/>
    </source>
</evidence>
<dbReference type="InterPro" id="IPR013783">
    <property type="entry name" value="Ig-like_fold"/>
</dbReference>
<keyword evidence="2" id="KW-0964">Secreted</keyword>
<dbReference type="GO" id="GO:0005576">
    <property type="term" value="C:extracellular region"/>
    <property type="evidence" value="ECO:0007669"/>
    <property type="project" value="UniProtKB-SubCell"/>
</dbReference>
<evidence type="ECO:0000313" key="10">
    <source>
        <dbReference type="Proteomes" id="UP000287033"/>
    </source>
</evidence>
<dbReference type="GO" id="GO:0019814">
    <property type="term" value="C:immunoglobulin complex"/>
    <property type="evidence" value="ECO:0007669"/>
    <property type="project" value="UniProtKB-KW"/>
</dbReference>
<comment type="subcellular location">
    <subcellularLocation>
        <location evidence="1">Secreted</location>
    </subcellularLocation>
</comment>
<comment type="caution">
    <text evidence="9">The sequence shown here is derived from an EMBL/GenBank/DDBJ whole genome shotgun (WGS) entry which is preliminary data.</text>
</comment>
<dbReference type="EMBL" id="BEZZ01016221">
    <property type="protein sequence ID" value="GCC39400.1"/>
    <property type="molecule type" value="Genomic_DNA"/>
</dbReference>
<dbReference type="STRING" id="137246.A0A401T9T5"/>
<dbReference type="CDD" id="cd00098">
    <property type="entry name" value="IgC1"/>
    <property type="match status" value="1"/>
</dbReference>
<keyword evidence="4" id="KW-1064">Adaptive immunity</keyword>
<dbReference type="SUPFAM" id="SSF48726">
    <property type="entry name" value="Immunoglobulin"/>
    <property type="match status" value="1"/>
</dbReference>
<proteinExistence type="predicted"/>
<keyword evidence="5" id="KW-1015">Disulfide bond</keyword>
<dbReference type="FunFam" id="2.60.40.10:FF:000283">
    <property type="entry name" value="Immunoglobulin kappa constant"/>
    <property type="match status" value="1"/>
</dbReference>
<dbReference type="OrthoDB" id="9950186at2759"/>
<evidence type="ECO:0000313" key="9">
    <source>
        <dbReference type="EMBL" id="GCC39400.1"/>
    </source>
</evidence>
<evidence type="ECO:0000256" key="3">
    <source>
        <dbReference type="ARBA" id="ARBA00022859"/>
    </source>
</evidence>
<dbReference type="PROSITE" id="PS51257">
    <property type="entry name" value="PROKAR_LIPOPROTEIN"/>
    <property type="match status" value="1"/>
</dbReference>
<keyword evidence="3" id="KW-0391">Immunity</keyword>